<protein>
    <recommendedName>
        <fullName evidence="3">Sulfotransferase family protein</fullName>
    </recommendedName>
</protein>
<gene>
    <name evidence="1" type="ORF">SAMN05444007_101385</name>
</gene>
<name>A0A1H6R6V6_9RHOB</name>
<dbReference type="PANTHER" id="PTHR36978">
    <property type="entry name" value="P-LOOP CONTAINING NUCLEOTIDE TRIPHOSPHATE HYDROLASE"/>
    <property type="match status" value="1"/>
</dbReference>
<dbReference type="InterPro" id="IPR027417">
    <property type="entry name" value="P-loop_NTPase"/>
</dbReference>
<dbReference type="EMBL" id="FNYD01000001">
    <property type="protein sequence ID" value="SEI50206.1"/>
    <property type="molecule type" value="Genomic_DNA"/>
</dbReference>
<keyword evidence="2" id="KW-1185">Reference proteome</keyword>
<accession>A0A1H6R6V6</accession>
<dbReference type="Gene3D" id="3.40.50.300">
    <property type="entry name" value="P-loop containing nucleotide triphosphate hydrolases"/>
    <property type="match status" value="1"/>
</dbReference>
<dbReference type="RefSeq" id="WP_092361969.1">
    <property type="nucleotide sequence ID" value="NZ_BMGV01000001.1"/>
</dbReference>
<dbReference type="Proteomes" id="UP000199379">
    <property type="component" value="Unassembled WGS sequence"/>
</dbReference>
<evidence type="ECO:0000313" key="1">
    <source>
        <dbReference type="EMBL" id="SEI50206.1"/>
    </source>
</evidence>
<dbReference type="SUPFAM" id="SSF52540">
    <property type="entry name" value="P-loop containing nucleoside triphosphate hydrolases"/>
    <property type="match status" value="1"/>
</dbReference>
<dbReference type="PANTHER" id="PTHR36978:SF4">
    <property type="entry name" value="P-LOOP CONTAINING NUCLEOSIDE TRIPHOSPHATE HYDROLASE PROTEIN"/>
    <property type="match status" value="1"/>
</dbReference>
<dbReference type="AlphaFoldDB" id="A0A1H6R6V6"/>
<dbReference type="STRING" id="1227549.SAMN05444007_101385"/>
<sequence>MTRLRVINLGLPKSGTTTLGRSLREAGLRVADWKVRPDQSDDPEVGGRFLGDLMYRGYFETGDPLQYLDGFDALSELNVANVALNRWPQTDWGLLSALMERHPGARFLLSSREAGRHVDSILRWNNLGRERLPRLDIPGLPRGFGTSAEELARWIEGHRSFCRKVFAGSDRFLEYDVEDPGVIGQLSDFLGIELTWWGTENRNPQDKATGAVR</sequence>
<organism evidence="1 2">
    <name type="scientific">Cribrihabitans marinus</name>
    <dbReference type="NCBI Taxonomy" id="1227549"/>
    <lineage>
        <taxon>Bacteria</taxon>
        <taxon>Pseudomonadati</taxon>
        <taxon>Pseudomonadota</taxon>
        <taxon>Alphaproteobacteria</taxon>
        <taxon>Rhodobacterales</taxon>
        <taxon>Paracoccaceae</taxon>
        <taxon>Cribrihabitans</taxon>
    </lineage>
</organism>
<proteinExistence type="predicted"/>
<reference evidence="1 2" key="1">
    <citation type="submission" date="2016-10" db="EMBL/GenBank/DDBJ databases">
        <authorList>
            <person name="de Groot N.N."/>
        </authorList>
    </citation>
    <scope>NUCLEOTIDE SEQUENCE [LARGE SCALE GENOMIC DNA]</scope>
    <source>
        <strain evidence="1 2">DSM 29340</strain>
    </source>
</reference>
<dbReference type="OrthoDB" id="7833823at2"/>
<evidence type="ECO:0000313" key="2">
    <source>
        <dbReference type="Proteomes" id="UP000199379"/>
    </source>
</evidence>
<evidence type="ECO:0008006" key="3">
    <source>
        <dbReference type="Google" id="ProtNLM"/>
    </source>
</evidence>